<organism evidence="1 2">
    <name type="scientific">Erwinia mallotivora</name>
    <dbReference type="NCBI Taxonomy" id="69222"/>
    <lineage>
        <taxon>Bacteria</taxon>
        <taxon>Pseudomonadati</taxon>
        <taxon>Pseudomonadota</taxon>
        <taxon>Gammaproteobacteria</taxon>
        <taxon>Enterobacterales</taxon>
        <taxon>Erwiniaceae</taxon>
        <taxon>Erwinia</taxon>
    </lineage>
</organism>
<evidence type="ECO:0000313" key="1">
    <source>
        <dbReference type="EMBL" id="EXU74732.1"/>
    </source>
</evidence>
<comment type="caution">
    <text evidence="1">The sequence shown here is derived from an EMBL/GenBank/DDBJ whole genome shotgun (WGS) entry which is preliminary data.</text>
</comment>
<gene>
    <name evidence="1" type="ORF">BG55_15295</name>
</gene>
<accession>A0A014PV70</accession>
<reference evidence="1 2" key="1">
    <citation type="submission" date="2014-02" db="EMBL/GenBank/DDBJ databases">
        <title>Draft genome of Erwinia mallotivora strain BT-MARDI, a papaya dieback pathogen.</title>
        <authorList>
            <person name="Redzuan R."/>
            <person name="Abu Bakar N."/>
            <person name="Badrun R."/>
            <person name="Mohd Raih M.F."/>
            <person name="Rozano L."/>
            <person name="Mat Amin N."/>
        </authorList>
    </citation>
    <scope>NUCLEOTIDE SEQUENCE [LARGE SCALE GENOMIC DNA]</scope>
    <source>
        <strain evidence="1 2">BT-MARDI</strain>
    </source>
</reference>
<protein>
    <recommendedName>
        <fullName evidence="3">DUF4276 family protein</fullName>
    </recommendedName>
</protein>
<proteinExistence type="predicted"/>
<keyword evidence="2" id="KW-1185">Reference proteome</keyword>
<dbReference type="STRING" id="69222.BG55_15295"/>
<evidence type="ECO:0008006" key="3">
    <source>
        <dbReference type="Google" id="ProtNLM"/>
    </source>
</evidence>
<name>A0A014PV70_9GAMM</name>
<dbReference type="EMBL" id="JFHN01000054">
    <property type="protein sequence ID" value="EXU74732.1"/>
    <property type="molecule type" value="Genomic_DNA"/>
</dbReference>
<dbReference type="AlphaFoldDB" id="A0A014PV70"/>
<sequence>MVMEYITIATEDELSEAVAVKIIELTDGKFSVNQRLRKNSFGYLKSKINNFCNLSEHFHVFMITDLDTLPCAPTLKKTWFKNINQPEKLIFRVAVREIEAWIIADHDGMYSFLGDKIGRIPVKPDELPNPKATLLSLAQKAPRKIKNGLIAKKGTLAIQGVEYNLLLCDFVRKKWNPVKASERSESLKRAITQVQFIAKQF</sequence>
<dbReference type="Proteomes" id="UP000019918">
    <property type="component" value="Unassembled WGS sequence"/>
</dbReference>
<evidence type="ECO:0000313" key="2">
    <source>
        <dbReference type="Proteomes" id="UP000019918"/>
    </source>
</evidence>